<evidence type="ECO:0000313" key="14">
    <source>
        <dbReference type="EnsemblFungi" id="MAPG_05731T0"/>
    </source>
</evidence>
<evidence type="ECO:0000256" key="9">
    <source>
        <dbReference type="ARBA" id="ARBA00044155"/>
    </source>
</evidence>
<dbReference type="EMBL" id="ADBL01001370">
    <property type="status" value="NOT_ANNOTATED_CDS"/>
    <property type="molecule type" value="Genomic_DNA"/>
</dbReference>
<feature type="domain" description="Ubiquinol-cytochrome C reductase hinge" evidence="12">
    <location>
        <begin position="70"/>
        <end position="137"/>
    </location>
</feature>
<evidence type="ECO:0000313" key="15">
    <source>
        <dbReference type="Proteomes" id="UP000011715"/>
    </source>
</evidence>
<evidence type="ECO:0000256" key="1">
    <source>
        <dbReference type="ARBA" id="ARBA00004137"/>
    </source>
</evidence>
<dbReference type="OMA" id="NEDCVEE"/>
<dbReference type="VEuPathDB" id="FungiDB:MAPG_05731"/>
<dbReference type="Gene3D" id="1.10.287.20">
    <property type="entry name" value="Ubiquinol-cytochrome C reductase hinge domain"/>
    <property type="match status" value="1"/>
</dbReference>
<evidence type="ECO:0000259" key="12">
    <source>
        <dbReference type="Pfam" id="PF02320"/>
    </source>
</evidence>
<keyword evidence="8" id="KW-0472">Membrane</keyword>
<protein>
    <recommendedName>
        <fullName evidence="9">Cytochrome b-c1 complex subunit 6, mitochondrial</fullName>
    </recommendedName>
    <alternativeName>
        <fullName evidence="10">Complex III subunit 6</fullName>
    </alternativeName>
</protein>
<reference evidence="15" key="2">
    <citation type="submission" date="2010-05" db="EMBL/GenBank/DDBJ databases">
        <title>The genome sequence of Magnaporthe poae strain ATCC 64411.</title>
        <authorList>
            <person name="Ma L.-J."/>
            <person name="Dead R."/>
            <person name="Young S."/>
            <person name="Zeng Q."/>
            <person name="Koehrsen M."/>
            <person name="Alvarado L."/>
            <person name="Berlin A."/>
            <person name="Chapman S.B."/>
            <person name="Chen Z."/>
            <person name="Freedman E."/>
            <person name="Gellesch M."/>
            <person name="Goldberg J."/>
            <person name="Griggs A."/>
            <person name="Gujja S."/>
            <person name="Heilman E.R."/>
            <person name="Heiman D."/>
            <person name="Hepburn T."/>
            <person name="Howarth C."/>
            <person name="Jen D."/>
            <person name="Larson L."/>
            <person name="Mehta T."/>
            <person name="Neiman D."/>
            <person name="Pearson M."/>
            <person name="Roberts A."/>
            <person name="Saif S."/>
            <person name="Shea T."/>
            <person name="Shenoy N."/>
            <person name="Sisk P."/>
            <person name="Stolte C."/>
            <person name="Sykes S."/>
            <person name="Walk T."/>
            <person name="White J."/>
            <person name="Yandava C."/>
            <person name="Haas B."/>
            <person name="Nusbaum C."/>
            <person name="Birren B."/>
        </authorList>
    </citation>
    <scope>NUCLEOTIDE SEQUENCE [LARGE SCALE GENOMIC DNA]</scope>
    <source>
        <strain evidence="15">ATCC 64411 / 73-15</strain>
    </source>
</reference>
<keyword evidence="5" id="KW-0999">Mitochondrion inner membrane</keyword>
<keyword evidence="15" id="KW-1185">Reference proteome</keyword>
<evidence type="ECO:0000256" key="5">
    <source>
        <dbReference type="ARBA" id="ARBA00022792"/>
    </source>
</evidence>
<name>A0A0C4E063_MAGP6</name>
<dbReference type="OrthoDB" id="405848at2759"/>
<organism evidence="14 15">
    <name type="scientific">Magnaporthiopsis poae (strain ATCC 64411 / 73-15)</name>
    <name type="common">Kentucky bluegrass fungus</name>
    <name type="synonym">Magnaporthe poae</name>
    <dbReference type="NCBI Taxonomy" id="644358"/>
    <lineage>
        <taxon>Eukaryota</taxon>
        <taxon>Fungi</taxon>
        <taxon>Dikarya</taxon>
        <taxon>Ascomycota</taxon>
        <taxon>Pezizomycotina</taxon>
        <taxon>Sordariomycetes</taxon>
        <taxon>Sordariomycetidae</taxon>
        <taxon>Magnaporthales</taxon>
        <taxon>Magnaporthaceae</taxon>
        <taxon>Magnaporthiopsis</taxon>
    </lineage>
</organism>
<gene>
    <name evidence="13" type="ORF">MAPG_05731</name>
</gene>
<dbReference type="InterPro" id="IPR036811">
    <property type="entry name" value="Ubol_cytC_Rdtase_hinge_dom_sf"/>
</dbReference>
<dbReference type="AlphaFoldDB" id="A0A0C4E063"/>
<dbReference type="Proteomes" id="UP000011715">
    <property type="component" value="Unassembled WGS sequence"/>
</dbReference>
<comment type="similarity">
    <text evidence="2">Belongs to the UQCRH/QCR6 family.</text>
</comment>
<evidence type="ECO:0000313" key="13">
    <source>
        <dbReference type="EMBL" id="KLU86719.1"/>
    </source>
</evidence>
<evidence type="ECO:0000256" key="2">
    <source>
        <dbReference type="ARBA" id="ARBA00006498"/>
    </source>
</evidence>
<feature type="compositionally biased region" description="Acidic residues" evidence="11">
    <location>
        <begin position="52"/>
        <end position="68"/>
    </location>
</feature>
<proteinExistence type="inferred from homology"/>
<keyword evidence="3" id="KW-0813">Transport</keyword>
<dbReference type="FunFam" id="1.10.287.20:FF:000003">
    <property type="entry name" value="Cytochrome b-c1 complex subunit 6"/>
    <property type="match status" value="1"/>
</dbReference>
<reference evidence="13" key="1">
    <citation type="submission" date="2010-05" db="EMBL/GenBank/DDBJ databases">
        <title>The Genome Sequence of Magnaporthe poae strain ATCC 64411.</title>
        <authorList>
            <consortium name="The Broad Institute Genome Sequencing Platform"/>
            <consortium name="Broad Institute Genome Sequencing Center for Infectious Disease"/>
            <person name="Ma L.-J."/>
            <person name="Dead R."/>
            <person name="Young S."/>
            <person name="Zeng Q."/>
            <person name="Koehrsen M."/>
            <person name="Alvarado L."/>
            <person name="Berlin A."/>
            <person name="Chapman S.B."/>
            <person name="Chen Z."/>
            <person name="Freedman E."/>
            <person name="Gellesch M."/>
            <person name="Goldberg J."/>
            <person name="Griggs A."/>
            <person name="Gujja S."/>
            <person name="Heilman E.R."/>
            <person name="Heiman D."/>
            <person name="Hepburn T."/>
            <person name="Howarth C."/>
            <person name="Jen D."/>
            <person name="Larson L."/>
            <person name="Mehta T."/>
            <person name="Neiman D."/>
            <person name="Pearson M."/>
            <person name="Roberts A."/>
            <person name="Saif S."/>
            <person name="Shea T."/>
            <person name="Shenoy N."/>
            <person name="Sisk P."/>
            <person name="Stolte C."/>
            <person name="Sykes S."/>
            <person name="Walk T."/>
            <person name="White J."/>
            <person name="Yandava C."/>
            <person name="Haas B."/>
            <person name="Nusbaum C."/>
            <person name="Birren B."/>
        </authorList>
    </citation>
    <scope>NUCLEOTIDE SEQUENCE</scope>
    <source>
        <strain evidence="13">ATCC 64411</strain>
    </source>
</reference>
<evidence type="ECO:0000256" key="11">
    <source>
        <dbReference type="SAM" id="MobiDB-lite"/>
    </source>
</evidence>
<keyword evidence="7" id="KW-0496">Mitochondrion</keyword>
<evidence type="ECO:0000256" key="7">
    <source>
        <dbReference type="ARBA" id="ARBA00023128"/>
    </source>
</evidence>
<accession>A0A0C4E063</accession>
<evidence type="ECO:0000256" key="10">
    <source>
        <dbReference type="ARBA" id="ARBA00044246"/>
    </source>
</evidence>
<sequence length="137" mass="15499">MGIWDVLTDMADAVKPWSEAEAEAPAAEEKKPEETTSSKAELAKAEPAKKEEDEDEEEEEEDDEEEEPVDPKERLEEECKNSKECSPAKHHFDECVERVTNGSNSDSEEKEDCVEEFFHLAHCATQCAAPKLWSILK</sequence>
<evidence type="ECO:0000256" key="8">
    <source>
        <dbReference type="ARBA" id="ARBA00023136"/>
    </source>
</evidence>
<dbReference type="Pfam" id="PF02320">
    <property type="entry name" value="UCR_hinge"/>
    <property type="match status" value="1"/>
</dbReference>
<feature type="compositionally biased region" description="Basic and acidic residues" evidence="11">
    <location>
        <begin position="27"/>
        <end position="51"/>
    </location>
</feature>
<dbReference type="InterPro" id="IPR023184">
    <property type="entry name" value="Ubol_cytC_Rdtase_hinge_dom"/>
</dbReference>
<dbReference type="PANTHER" id="PTHR15336:SF0">
    <property type="entry name" value="CYTOCHROME B-C1 COMPLEX SUBUNIT 6, MITOCHONDRIAL"/>
    <property type="match status" value="1"/>
</dbReference>
<keyword evidence="6" id="KW-0249">Electron transport</keyword>
<dbReference type="STRING" id="644358.A0A0C4E063"/>
<reference evidence="14" key="4">
    <citation type="journal article" date="2015" name="G3 (Bethesda)">
        <title>Genome sequences of three phytopathogenic species of the Magnaporthaceae family of fungi.</title>
        <authorList>
            <person name="Okagaki L.H."/>
            <person name="Nunes C.C."/>
            <person name="Sailsbery J."/>
            <person name="Clay B."/>
            <person name="Brown D."/>
            <person name="John T."/>
            <person name="Oh Y."/>
            <person name="Young N."/>
            <person name="Fitzgerald M."/>
            <person name="Haas B.J."/>
            <person name="Zeng Q."/>
            <person name="Young S."/>
            <person name="Adiconis X."/>
            <person name="Fan L."/>
            <person name="Levin J.Z."/>
            <person name="Mitchell T.K."/>
            <person name="Okubara P.A."/>
            <person name="Farman M.L."/>
            <person name="Kohn L.M."/>
            <person name="Birren B."/>
            <person name="Ma L.-J."/>
            <person name="Dean R.A."/>
        </authorList>
    </citation>
    <scope>NUCLEOTIDE SEQUENCE</scope>
    <source>
        <strain evidence="14">ATCC 64411 / 73-15</strain>
    </source>
</reference>
<dbReference type="eggNOG" id="KOG4763">
    <property type="taxonomic scope" value="Eukaryota"/>
</dbReference>
<comment type="subcellular location">
    <subcellularLocation>
        <location evidence="1">Mitochondrion inner membrane</location>
        <topology evidence="1">Peripheral membrane protein</topology>
        <orientation evidence="1">Intermembrane side</orientation>
    </subcellularLocation>
</comment>
<reference evidence="14" key="5">
    <citation type="submission" date="2015-06" db="UniProtKB">
        <authorList>
            <consortium name="EnsemblFungi"/>
        </authorList>
    </citation>
    <scope>IDENTIFICATION</scope>
    <source>
        <strain evidence="14">ATCC 64411</strain>
    </source>
</reference>
<feature type="region of interest" description="Disordered" evidence="11">
    <location>
        <begin position="1"/>
        <end position="111"/>
    </location>
</feature>
<dbReference type="GO" id="GO:0005743">
    <property type="term" value="C:mitochondrial inner membrane"/>
    <property type="evidence" value="ECO:0007669"/>
    <property type="project" value="UniProtKB-SubCell"/>
</dbReference>
<dbReference type="GO" id="GO:0006122">
    <property type="term" value="P:mitochondrial electron transport, ubiquinol to cytochrome c"/>
    <property type="evidence" value="ECO:0007669"/>
    <property type="project" value="InterPro"/>
</dbReference>
<dbReference type="PANTHER" id="PTHR15336">
    <property type="entry name" value="UBIQUINOL-CYTOCHROME C REDUCTASE COMPLEX 7.8 KDA PROTEIN"/>
    <property type="match status" value="1"/>
</dbReference>
<dbReference type="SUPFAM" id="SSF81531">
    <property type="entry name" value="Non-heme 11 kDa protein of cytochrome bc1 complex (Ubiquinol-cytochrome c reductase)"/>
    <property type="match status" value="1"/>
</dbReference>
<reference evidence="13" key="3">
    <citation type="submission" date="2011-03" db="EMBL/GenBank/DDBJ databases">
        <title>Annotation of Magnaporthe poae ATCC 64411.</title>
        <authorList>
            <person name="Ma L.-J."/>
            <person name="Dead R."/>
            <person name="Young S.K."/>
            <person name="Zeng Q."/>
            <person name="Gargeya S."/>
            <person name="Fitzgerald M."/>
            <person name="Haas B."/>
            <person name="Abouelleil A."/>
            <person name="Alvarado L."/>
            <person name="Arachchi H.M."/>
            <person name="Berlin A."/>
            <person name="Brown A."/>
            <person name="Chapman S.B."/>
            <person name="Chen Z."/>
            <person name="Dunbar C."/>
            <person name="Freedman E."/>
            <person name="Gearin G."/>
            <person name="Gellesch M."/>
            <person name="Goldberg J."/>
            <person name="Griggs A."/>
            <person name="Gujja S."/>
            <person name="Heiman D."/>
            <person name="Howarth C."/>
            <person name="Larson L."/>
            <person name="Lui A."/>
            <person name="MacDonald P.J.P."/>
            <person name="Mehta T."/>
            <person name="Montmayeur A."/>
            <person name="Murphy C."/>
            <person name="Neiman D."/>
            <person name="Pearson M."/>
            <person name="Priest M."/>
            <person name="Roberts A."/>
            <person name="Saif S."/>
            <person name="Shea T."/>
            <person name="Shenoy N."/>
            <person name="Sisk P."/>
            <person name="Stolte C."/>
            <person name="Sykes S."/>
            <person name="Yandava C."/>
            <person name="Wortman J."/>
            <person name="Nusbaum C."/>
            <person name="Birren B."/>
        </authorList>
    </citation>
    <scope>NUCLEOTIDE SEQUENCE</scope>
    <source>
        <strain evidence="13">ATCC 64411</strain>
    </source>
</reference>
<feature type="compositionally biased region" description="Basic and acidic residues" evidence="11">
    <location>
        <begin position="69"/>
        <end position="97"/>
    </location>
</feature>
<evidence type="ECO:0000256" key="6">
    <source>
        <dbReference type="ARBA" id="ARBA00022982"/>
    </source>
</evidence>
<dbReference type="EMBL" id="GL876969">
    <property type="protein sequence ID" value="KLU86719.1"/>
    <property type="molecule type" value="Genomic_DNA"/>
</dbReference>
<keyword evidence="4" id="KW-0679">Respiratory chain</keyword>
<dbReference type="EnsemblFungi" id="MAPG_05731T0">
    <property type="protein sequence ID" value="MAPG_05731T0"/>
    <property type="gene ID" value="MAPG_05731"/>
</dbReference>
<dbReference type="InterPro" id="IPR003422">
    <property type="entry name" value="Cyt_b-c1_6"/>
</dbReference>
<evidence type="ECO:0000256" key="3">
    <source>
        <dbReference type="ARBA" id="ARBA00022448"/>
    </source>
</evidence>
<evidence type="ECO:0000256" key="4">
    <source>
        <dbReference type="ARBA" id="ARBA00022660"/>
    </source>
</evidence>